<organism evidence="2">
    <name type="scientific">Oryza meridionalis</name>
    <dbReference type="NCBI Taxonomy" id="40149"/>
    <lineage>
        <taxon>Eukaryota</taxon>
        <taxon>Viridiplantae</taxon>
        <taxon>Streptophyta</taxon>
        <taxon>Embryophyta</taxon>
        <taxon>Tracheophyta</taxon>
        <taxon>Spermatophyta</taxon>
        <taxon>Magnoliopsida</taxon>
        <taxon>Liliopsida</taxon>
        <taxon>Poales</taxon>
        <taxon>Poaceae</taxon>
        <taxon>BOP clade</taxon>
        <taxon>Oryzoideae</taxon>
        <taxon>Oryzeae</taxon>
        <taxon>Oryzinae</taxon>
        <taxon>Oryza</taxon>
    </lineage>
</organism>
<dbReference type="AlphaFoldDB" id="A0A0E0BYG0"/>
<evidence type="ECO:0000256" key="1">
    <source>
        <dbReference type="SAM" id="MobiDB-lite"/>
    </source>
</evidence>
<dbReference type="Proteomes" id="UP000008021">
    <property type="component" value="Chromosome 1"/>
</dbReference>
<feature type="compositionally biased region" description="Acidic residues" evidence="1">
    <location>
        <begin position="75"/>
        <end position="84"/>
    </location>
</feature>
<evidence type="ECO:0000313" key="2">
    <source>
        <dbReference type="EnsemblPlants" id="OMERI01G05970.1"/>
    </source>
</evidence>
<proteinExistence type="predicted"/>
<feature type="region of interest" description="Disordered" evidence="1">
    <location>
        <begin position="255"/>
        <end position="280"/>
    </location>
</feature>
<keyword evidence="3" id="KW-1185">Reference proteome</keyword>
<feature type="region of interest" description="Disordered" evidence="1">
    <location>
        <begin position="161"/>
        <end position="181"/>
    </location>
</feature>
<sequence>MTTRIEGGENERAEVEAVVGEVGEAAEHPQRESPGPRAASVVGGLDPREHHHHLLLLLGFRRHACHGQGQRAVEAEEEGAEDACPDGVVGGGEVGGEAEEDGVGEEARFGGQDAQGGGDRGGDGGRRRGSEVPETRGSGVDGAEARGCREIDYLRFERESKVEGEASMDGGGGDAEEYQRPTADFPSALGKIFEWDVEGERIILIPGLRQPGRQSCTESLAVSKATKHILVNTDSSRDYDTKAESRENILRHNCRRKKATYPGPTQNPSNINPVQITPAV</sequence>
<reference evidence="2" key="2">
    <citation type="submission" date="2018-05" db="EMBL/GenBank/DDBJ databases">
        <title>OmerRS3 (Oryza meridionalis Reference Sequence Version 3).</title>
        <authorList>
            <person name="Zhang J."/>
            <person name="Kudrna D."/>
            <person name="Lee S."/>
            <person name="Talag J."/>
            <person name="Welchert J."/>
            <person name="Wing R.A."/>
        </authorList>
    </citation>
    <scope>NUCLEOTIDE SEQUENCE [LARGE SCALE GENOMIC DNA]</scope>
    <source>
        <strain evidence="2">cv. OR44</strain>
    </source>
</reference>
<name>A0A0E0BYG0_9ORYZ</name>
<feature type="compositionally biased region" description="Polar residues" evidence="1">
    <location>
        <begin position="263"/>
        <end position="280"/>
    </location>
</feature>
<accession>A0A0E0BYG0</accession>
<evidence type="ECO:0000313" key="3">
    <source>
        <dbReference type="Proteomes" id="UP000008021"/>
    </source>
</evidence>
<protein>
    <submittedName>
        <fullName evidence="2">Uncharacterized protein</fullName>
    </submittedName>
</protein>
<feature type="region of interest" description="Disordered" evidence="1">
    <location>
        <begin position="71"/>
        <end position="144"/>
    </location>
</feature>
<dbReference type="Gramene" id="OMERI01G05970.1">
    <property type="protein sequence ID" value="OMERI01G05970.1"/>
    <property type="gene ID" value="OMERI01G05970"/>
</dbReference>
<dbReference type="HOGENOM" id="CLU_995279_0_0_1"/>
<dbReference type="EnsemblPlants" id="OMERI01G05970.1">
    <property type="protein sequence ID" value="OMERI01G05970.1"/>
    <property type="gene ID" value="OMERI01G05970"/>
</dbReference>
<feature type="compositionally biased region" description="Basic and acidic residues" evidence="1">
    <location>
        <begin position="120"/>
        <end position="134"/>
    </location>
</feature>
<reference evidence="2" key="1">
    <citation type="submission" date="2015-04" db="UniProtKB">
        <authorList>
            <consortium name="EnsemblPlants"/>
        </authorList>
    </citation>
    <scope>IDENTIFICATION</scope>
</reference>